<feature type="compositionally biased region" description="Basic and acidic residues" evidence="4">
    <location>
        <begin position="811"/>
        <end position="820"/>
    </location>
</feature>
<protein>
    <submittedName>
        <fullName evidence="6">CW-type Zinc Finger</fullName>
    </submittedName>
</protein>
<keyword evidence="3" id="KW-0862">Zinc</keyword>
<feature type="region of interest" description="Disordered" evidence="4">
    <location>
        <begin position="89"/>
        <end position="143"/>
    </location>
</feature>
<feature type="compositionally biased region" description="Polar residues" evidence="4">
    <location>
        <begin position="667"/>
        <end position="682"/>
    </location>
</feature>
<evidence type="ECO:0000259" key="5">
    <source>
        <dbReference type="PROSITE" id="PS51050"/>
    </source>
</evidence>
<feature type="compositionally biased region" description="Basic and acidic residues" evidence="4">
    <location>
        <begin position="690"/>
        <end position="699"/>
    </location>
</feature>
<evidence type="ECO:0000256" key="2">
    <source>
        <dbReference type="ARBA" id="ARBA00022771"/>
    </source>
</evidence>
<feature type="compositionally biased region" description="Polar residues" evidence="4">
    <location>
        <begin position="992"/>
        <end position="1003"/>
    </location>
</feature>
<dbReference type="GO" id="GO:0008270">
    <property type="term" value="F:zinc ion binding"/>
    <property type="evidence" value="ECO:0007669"/>
    <property type="project" value="UniProtKB-KW"/>
</dbReference>
<evidence type="ECO:0000313" key="7">
    <source>
        <dbReference type="Proteomes" id="UP001153555"/>
    </source>
</evidence>
<keyword evidence="2" id="KW-0863">Zinc-finger</keyword>
<dbReference type="PANTHER" id="PTHR46524:SF7">
    <property type="entry name" value="CW-TYPE ZINC FINGER"/>
    <property type="match status" value="1"/>
</dbReference>
<feature type="compositionally biased region" description="Basic and acidic residues" evidence="4">
    <location>
        <begin position="934"/>
        <end position="943"/>
    </location>
</feature>
<feature type="region of interest" description="Disordered" evidence="4">
    <location>
        <begin position="1"/>
        <end position="36"/>
    </location>
</feature>
<feature type="region of interest" description="Disordered" evidence="4">
    <location>
        <begin position="330"/>
        <end position="438"/>
    </location>
</feature>
<dbReference type="OrthoDB" id="757982at2759"/>
<feature type="compositionally biased region" description="Low complexity" evidence="4">
    <location>
        <begin position="863"/>
        <end position="876"/>
    </location>
</feature>
<evidence type="ECO:0000256" key="4">
    <source>
        <dbReference type="SAM" id="MobiDB-lite"/>
    </source>
</evidence>
<keyword evidence="7" id="KW-1185">Reference proteome</keyword>
<feature type="compositionally biased region" description="Basic and acidic residues" evidence="4">
    <location>
        <begin position="730"/>
        <end position="739"/>
    </location>
</feature>
<feature type="region of interest" description="Disordered" evidence="4">
    <location>
        <begin position="454"/>
        <end position="487"/>
    </location>
</feature>
<dbReference type="Gene3D" id="3.30.40.100">
    <property type="match status" value="1"/>
</dbReference>
<evidence type="ECO:0000256" key="1">
    <source>
        <dbReference type="ARBA" id="ARBA00022723"/>
    </source>
</evidence>
<dbReference type="PANTHER" id="PTHR46524">
    <property type="entry name" value="CW-TYPE ZINC FINGER"/>
    <property type="match status" value="1"/>
</dbReference>
<sequence length="1320" mass="144063">MVSVGSRDGSKRISLGLEMEETELEEGEALSYNNEARDSTIDPDIALSYIEEKLQNVLGHFQKDFEGGVSAENLGAKFGGYGSFLPTYQRSPSGSHTKIPAEPHHNHDLQGSPKKLHVEDQRKNSLASSCASSPLGRPHVASGKLSPLGSSLKGINSYLQSINSSDQRTLKVRIKVGSENSSTRKNAAIYSGLGLVVSPSSSLDDSPTTCEGHFGKLTEAPEASPTSILQMMTAFPGELLLSPISKYLICLTEKKKPIGKFETKTVDKTSVESSGMLENESLPSKCHQKKSMLSEKGDVSSMELKNKKSNGNVDYGKGFLLKKERETEVSNASKLPLLSGSQNNSTEPAKLKDDVKVETFSAFTENGILDNESAQVNSGVDNSGKTSESKNGNPVSNNAVFPSVDQSELIVGKKSEEGLKPASAKPSTGSKKKQKVANGADRYKDFFGDVEFEDEDKESISGEMNSPGRLKNARVVGKSSSSDDPNISKEKFYVDISQKPPQVPDIYHLAPPNANAPSSQAPAGSVPSVKEDWVLCDKCQKWRLLPLGTNVSSLPDKWICRMLTWLPGMNRCNVPQEETTNALRALYNPSASIPGLSSKTQSCQLNNNNSAVSSMQMATADASYPAQENQSFASGKKKYGSMKVENLNDLDGSTNSSHSRKKGLGTSGKTSNLNIGNNSPSRKSVFLVEKYSDHKEEKQPLSNSSDRGTNLKLQSKREADTEGSGASKRIKSEELHADDDYWTSDNRGSSSKADCPSTSFSNKTSRNDDRHKYNSKTDLIGAQKCDEKDSIRKRKAKEQSDQQKERKAKVSHKDDPDNGHFSRTVQAVDYSRSDMGCVNPTVAADSSSPNVSGSHKNKASGQEVKSSPVESVSSSPIRYPNIDKVTSDKDKDMKKDGGLSGEGVKKFSEQCQFEEKANVDPSLKKKPRQGLSSHLKDNARACGDKVQNSSHDSLHHEYVYEERPKSRNIKSQEKKLNNNIHQEQAKEKLPKRSNQAETNGTVKSCSLPPLARISTEPVFGTQKEIGVKSSALDLDNGEGQKAPNQRTKVENLKTHNSLKVRDIDAPTPLQKDSSIHAANSALKEAKDLKHLADRLKNNGSTESIGFYFQAALKFLHGASLLENGSSEATKHNDLMHSMHIYSSTAKLCQFCAHEYEKLKDMAAASLAYKCMEVAYLRVVYSSHNSASRDRNELQTALQIVPPGESPSSSASDVDNLNHQITTEKPSLAKAVGSPQVCGSHIITSRNRSGFLRILNFAQDVNFAMEASRKSRIAFTAATAKLCESSNKESFNSLKNALHFNFHDVEELLRLVRFAMEAINR</sequence>
<evidence type="ECO:0000256" key="3">
    <source>
        <dbReference type="ARBA" id="ARBA00022833"/>
    </source>
</evidence>
<feature type="compositionally biased region" description="Polar residues" evidence="4">
    <location>
        <begin position="700"/>
        <end position="713"/>
    </location>
</feature>
<dbReference type="Proteomes" id="UP001153555">
    <property type="component" value="Unassembled WGS sequence"/>
</dbReference>
<feature type="compositionally biased region" description="Polar residues" evidence="4">
    <location>
        <begin position="743"/>
        <end position="764"/>
    </location>
</feature>
<name>A0A9N7RJ91_STRHE</name>
<feature type="compositionally biased region" description="Basic and acidic residues" evidence="4">
    <location>
        <begin position="952"/>
        <end position="976"/>
    </location>
</feature>
<evidence type="ECO:0000313" key="6">
    <source>
        <dbReference type="EMBL" id="CAA0832044.1"/>
    </source>
</evidence>
<keyword evidence="1" id="KW-0479">Metal-binding</keyword>
<feature type="region of interest" description="Disordered" evidence="4">
    <location>
        <begin position="646"/>
        <end position="1003"/>
    </location>
</feature>
<dbReference type="EMBL" id="CACSLK010027833">
    <property type="protein sequence ID" value="CAA0832044.1"/>
    <property type="molecule type" value="Genomic_DNA"/>
</dbReference>
<feature type="compositionally biased region" description="Basic and acidic residues" evidence="4">
    <location>
        <begin position="99"/>
        <end position="108"/>
    </location>
</feature>
<feature type="compositionally biased region" description="Acidic residues" evidence="4">
    <location>
        <begin position="18"/>
        <end position="28"/>
    </location>
</feature>
<gene>
    <name evidence="6" type="ORF">SHERM_27351</name>
</gene>
<comment type="caution">
    <text evidence="6">The sequence shown here is derived from an EMBL/GenBank/DDBJ whole genome shotgun (WGS) entry which is preliminary data.</text>
</comment>
<feature type="compositionally biased region" description="Polar residues" evidence="4">
    <location>
        <begin position="372"/>
        <end position="406"/>
    </location>
</feature>
<reference evidence="6" key="1">
    <citation type="submission" date="2019-12" db="EMBL/GenBank/DDBJ databases">
        <authorList>
            <person name="Scholes J."/>
        </authorList>
    </citation>
    <scope>NUCLEOTIDE SEQUENCE</scope>
</reference>
<accession>A0A9N7RJ91</accession>
<dbReference type="InterPro" id="IPR011124">
    <property type="entry name" value="Znf_CW"/>
</dbReference>
<dbReference type="PROSITE" id="PS51050">
    <property type="entry name" value="ZF_CW"/>
    <property type="match status" value="1"/>
</dbReference>
<dbReference type="InterPro" id="IPR055300">
    <property type="entry name" value="CWZF3/5/7"/>
</dbReference>
<feature type="domain" description="CW-type" evidence="5">
    <location>
        <begin position="527"/>
        <end position="580"/>
    </location>
</feature>
<feature type="region of interest" description="Disordered" evidence="4">
    <location>
        <begin position="272"/>
        <end position="309"/>
    </location>
</feature>
<feature type="compositionally biased region" description="Polar residues" evidence="4">
    <location>
        <begin position="844"/>
        <end position="854"/>
    </location>
</feature>
<proteinExistence type="predicted"/>
<dbReference type="Pfam" id="PF24756">
    <property type="entry name" value="THD_CWZF3-5-7"/>
    <property type="match status" value="1"/>
</dbReference>
<organism evidence="6 7">
    <name type="scientific">Striga hermonthica</name>
    <name type="common">Purple witchweed</name>
    <name type="synonym">Buchnera hermonthica</name>
    <dbReference type="NCBI Taxonomy" id="68872"/>
    <lineage>
        <taxon>Eukaryota</taxon>
        <taxon>Viridiplantae</taxon>
        <taxon>Streptophyta</taxon>
        <taxon>Embryophyta</taxon>
        <taxon>Tracheophyta</taxon>
        <taxon>Spermatophyta</taxon>
        <taxon>Magnoliopsida</taxon>
        <taxon>eudicotyledons</taxon>
        <taxon>Gunneridae</taxon>
        <taxon>Pentapetalae</taxon>
        <taxon>asterids</taxon>
        <taxon>lamiids</taxon>
        <taxon>Lamiales</taxon>
        <taxon>Orobanchaceae</taxon>
        <taxon>Buchnereae</taxon>
        <taxon>Striga</taxon>
    </lineage>
</organism>
<dbReference type="InterPro" id="IPR056406">
    <property type="entry name" value="THD_CWZF3/5/7"/>
</dbReference>
<feature type="compositionally biased region" description="Polar residues" evidence="4">
    <location>
        <begin position="330"/>
        <end position="347"/>
    </location>
</feature>
<dbReference type="Pfam" id="PF07496">
    <property type="entry name" value="zf-CW"/>
    <property type="match status" value="1"/>
</dbReference>
<feature type="compositionally biased region" description="Basic and acidic residues" evidence="4">
    <location>
        <begin position="885"/>
        <end position="918"/>
    </location>
</feature>